<dbReference type="Proteomes" id="UP001230145">
    <property type="component" value="Unassembled WGS sequence"/>
</dbReference>
<organism evidence="2 3">
    <name type="scientific">Trueperella abortisuis</name>
    <dbReference type="NCBI Taxonomy" id="445930"/>
    <lineage>
        <taxon>Bacteria</taxon>
        <taxon>Bacillati</taxon>
        <taxon>Actinomycetota</taxon>
        <taxon>Actinomycetes</taxon>
        <taxon>Actinomycetales</taxon>
        <taxon>Actinomycetaceae</taxon>
        <taxon>Trueperella</taxon>
    </lineage>
</organism>
<evidence type="ECO:0000313" key="2">
    <source>
        <dbReference type="EMBL" id="MDP9832957.1"/>
    </source>
</evidence>
<feature type="signal peptide" evidence="1">
    <location>
        <begin position="1"/>
        <end position="21"/>
    </location>
</feature>
<evidence type="ECO:0000313" key="3">
    <source>
        <dbReference type="Proteomes" id="UP001230145"/>
    </source>
</evidence>
<dbReference type="RefSeq" id="WP_307635086.1">
    <property type="nucleotide sequence ID" value="NZ_JAUSQL010000001.1"/>
</dbReference>
<gene>
    <name evidence="2" type="ORF">J2S45_001636</name>
</gene>
<proteinExistence type="predicted"/>
<accession>A0ABT9PJQ7</accession>
<keyword evidence="3" id="KW-1185">Reference proteome</keyword>
<evidence type="ECO:0008006" key="4">
    <source>
        <dbReference type="Google" id="ProtNLM"/>
    </source>
</evidence>
<protein>
    <recommendedName>
        <fullName evidence="4">Lipoprotein</fullName>
    </recommendedName>
</protein>
<dbReference type="EMBL" id="JAUSQL010000001">
    <property type="protein sequence ID" value="MDP9832957.1"/>
    <property type="molecule type" value="Genomic_DNA"/>
</dbReference>
<reference evidence="2 3" key="1">
    <citation type="submission" date="2023-07" db="EMBL/GenBank/DDBJ databases">
        <title>Sequencing the genomes of 1000 actinobacteria strains.</title>
        <authorList>
            <person name="Klenk H.-P."/>
        </authorList>
    </citation>
    <scope>NUCLEOTIDE SEQUENCE [LARGE SCALE GENOMIC DNA]</scope>
    <source>
        <strain evidence="2 3">DSM 19515</strain>
    </source>
</reference>
<keyword evidence="1" id="KW-0732">Signal</keyword>
<comment type="caution">
    <text evidence="2">The sequence shown here is derived from an EMBL/GenBank/DDBJ whole genome shotgun (WGS) entry which is preliminary data.</text>
</comment>
<name>A0ABT9PJQ7_9ACTO</name>
<evidence type="ECO:0000256" key="1">
    <source>
        <dbReference type="SAM" id="SignalP"/>
    </source>
</evidence>
<dbReference type="PROSITE" id="PS51257">
    <property type="entry name" value="PROKAR_LIPOPROTEIN"/>
    <property type="match status" value="1"/>
</dbReference>
<feature type="chain" id="PRO_5047021391" description="Lipoprotein" evidence="1">
    <location>
        <begin position="22"/>
        <end position="341"/>
    </location>
</feature>
<sequence>MRKAVAAVAVLTLLGGCTSEAAIPSPTSGNAAQVLVPDARYAQIAAAAEEGVAAADASLNADDLGSRVGGPAKTYRTAQLKLESLLGDSYSLDPLLVDANATPVSSGTAFPRTMMTVVPPRDGKNLTSLSVWSQDSSRSNYYLWGDVSLFPGVDAPTIVSQLNDVVGFPNVDAADYAVDPNEVLAAYVAYNGTRTQQSIAFEAEDPLFRQIANQQDTFVQSLGDLGTAATDFSVGEAGLRGVSTDNGGLVIVGEMRYSIRITKTADGAKLRIGGQIGALHSGSGDNATLEIDYQGVANYSTTVAFYVPPAGADGTVRVIGSAEPTLISVENVAQNEKPDQE</sequence>